<dbReference type="SMART" id="SM00347">
    <property type="entry name" value="HTH_MARR"/>
    <property type="match status" value="1"/>
</dbReference>
<evidence type="ECO:0000259" key="1">
    <source>
        <dbReference type="PROSITE" id="PS50995"/>
    </source>
</evidence>
<proteinExistence type="predicted"/>
<dbReference type="PANTHER" id="PTHR33164:SF95">
    <property type="entry name" value="TRANSCRIPTIONAL REGULATOR"/>
    <property type="match status" value="1"/>
</dbReference>
<dbReference type="PANTHER" id="PTHR33164">
    <property type="entry name" value="TRANSCRIPTIONAL REGULATOR, MARR FAMILY"/>
    <property type="match status" value="1"/>
</dbReference>
<dbReference type="PRINTS" id="PR00598">
    <property type="entry name" value="HTHMARR"/>
</dbReference>
<dbReference type="PROSITE" id="PS50995">
    <property type="entry name" value="HTH_MARR_2"/>
    <property type="match status" value="1"/>
</dbReference>
<gene>
    <name evidence="2" type="ORF">NCCP602_26380</name>
</gene>
<dbReference type="InterPro" id="IPR039422">
    <property type="entry name" value="MarR/SlyA-like"/>
</dbReference>
<evidence type="ECO:0000313" key="2">
    <source>
        <dbReference type="EMBL" id="GAA0036677.1"/>
    </source>
</evidence>
<evidence type="ECO:0000313" key="3">
    <source>
        <dbReference type="Proteomes" id="UP001498238"/>
    </source>
</evidence>
<protein>
    <submittedName>
        <fullName evidence="2">MarR family transcriptional regulator</fullName>
    </submittedName>
</protein>
<dbReference type="InterPro" id="IPR036388">
    <property type="entry name" value="WH-like_DNA-bd_sf"/>
</dbReference>
<keyword evidence="3" id="KW-1185">Reference proteome</keyword>
<dbReference type="RefSeq" id="WP_339393417.1">
    <property type="nucleotide sequence ID" value="NZ_BAAAAF010000011.1"/>
</dbReference>
<dbReference type="InterPro" id="IPR036390">
    <property type="entry name" value="WH_DNA-bd_sf"/>
</dbReference>
<sequence>MYPEFFRLVRRMQQRHAQLWAAGGIPVTRVQFVALRTLVGKPGIEPVELARLLEIDKATLAGVLSRLEATGSIRREVVPADRRRRLLFVTDAGRRLVADFEPVTVEINRRLFAPVSETQMRELLRLISYVADEGSE</sequence>
<accession>A0ABN0SQI8</accession>
<reference evidence="2 3" key="1">
    <citation type="submission" date="2024-01" db="EMBL/GenBank/DDBJ databases">
        <title>Characterization of antibiotic resistant novel bacterial strains and their environmental applications.</title>
        <authorList>
            <person name="Manzoor S."/>
            <person name="Abbas S."/>
            <person name="Arshad M."/>
            <person name="Ahmed I."/>
        </authorList>
    </citation>
    <scope>NUCLEOTIDE SEQUENCE [LARGE SCALE GENOMIC DNA]</scope>
    <source>
        <strain evidence="2 3">NCCP-602</strain>
    </source>
</reference>
<comment type="caution">
    <text evidence="2">The sequence shown here is derived from an EMBL/GenBank/DDBJ whole genome shotgun (WGS) entry which is preliminary data.</text>
</comment>
<dbReference type="EMBL" id="BAAAAF010000011">
    <property type="protein sequence ID" value="GAA0036677.1"/>
    <property type="molecule type" value="Genomic_DNA"/>
</dbReference>
<feature type="domain" description="HTH marR-type" evidence="1">
    <location>
        <begin position="1"/>
        <end position="132"/>
    </location>
</feature>
<name>A0ABN0SQI8_9MICO</name>
<organism evidence="2 3">
    <name type="scientific">Brevibacterium metallidurans</name>
    <dbReference type="NCBI Taxonomy" id="1482676"/>
    <lineage>
        <taxon>Bacteria</taxon>
        <taxon>Bacillati</taxon>
        <taxon>Actinomycetota</taxon>
        <taxon>Actinomycetes</taxon>
        <taxon>Micrococcales</taxon>
        <taxon>Brevibacteriaceae</taxon>
        <taxon>Brevibacterium</taxon>
    </lineage>
</organism>
<dbReference type="SUPFAM" id="SSF46785">
    <property type="entry name" value="Winged helix' DNA-binding domain"/>
    <property type="match status" value="1"/>
</dbReference>
<dbReference type="Pfam" id="PF01047">
    <property type="entry name" value="MarR"/>
    <property type="match status" value="1"/>
</dbReference>
<dbReference type="Proteomes" id="UP001498238">
    <property type="component" value="Unassembled WGS sequence"/>
</dbReference>
<dbReference type="InterPro" id="IPR000835">
    <property type="entry name" value="HTH_MarR-typ"/>
</dbReference>
<dbReference type="Gene3D" id="1.10.10.10">
    <property type="entry name" value="Winged helix-like DNA-binding domain superfamily/Winged helix DNA-binding domain"/>
    <property type="match status" value="1"/>
</dbReference>